<protein>
    <submittedName>
        <fullName evidence="1">Uncharacterized protein</fullName>
    </submittedName>
</protein>
<reference evidence="1 2" key="1">
    <citation type="submission" date="2019-06" db="EMBL/GenBank/DDBJ databases">
        <title>Whole genome shotgun sequence of Acetobacter orleanensis NBRC 13752.</title>
        <authorList>
            <person name="Hosoyama A."/>
            <person name="Uohara A."/>
            <person name="Ohji S."/>
            <person name="Ichikawa N."/>
        </authorList>
    </citation>
    <scope>NUCLEOTIDE SEQUENCE [LARGE SCALE GENOMIC DNA]</scope>
    <source>
        <strain evidence="1 2">NBRC 13752</strain>
    </source>
</reference>
<gene>
    <name evidence="1" type="ORF">AOR01nite_06290</name>
</gene>
<sequence length="62" mass="6696">MATQIIGDLLNCHANRQPFHCDHDAELPVPAAELILIFPEDQVGQSACTQSDLTVLDTHAGL</sequence>
<evidence type="ECO:0000313" key="2">
    <source>
        <dbReference type="Proteomes" id="UP000317617"/>
    </source>
</evidence>
<proteinExistence type="predicted"/>
<keyword evidence="2" id="KW-1185">Reference proteome</keyword>
<dbReference type="EMBL" id="BJMU01000002">
    <property type="protein sequence ID" value="GEB82152.1"/>
    <property type="molecule type" value="Genomic_DNA"/>
</dbReference>
<organism evidence="1 2">
    <name type="scientific">Acetobacter orleanensis</name>
    <dbReference type="NCBI Taxonomy" id="104099"/>
    <lineage>
        <taxon>Bacteria</taxon>
        <taxon>Pseudomonadati</taxon>
        <taxon>Pseudomonadota</taxon>
        <taxon>Alphaproteobacteria</taxon>
        <taxon>Acetobacterales</taxon>
        <taxon>Acetobacteraceae</taxon>
        <taxon>Acetobacter</taxon>
    </lineage>
</organism>
<dbReference type="Proteomes" id="UP000317617">
    <property type="component" value="Unassembled WGS sequence"/>
</dbReference>
<accession>A0A4Y3TJQ5</accession>
<dbReference type="AlphaFoldDB" id="A0A4Y3TJQ5"/>
<name>A0A4Y3TJQ5_9PROT</name>
<comment type="caution">
    <text evidence="1">The sequence shown here is derived from an EMBL/GenBank/DDBJ whole genome shotgun (WGS) entry which is preliminary data.</text>
</comment>
<evidence type="ECO:0000313" key="1">
    <source>
        <dbReference type="EMBL" id="GEB82152.1"/>
    </source>
</evidence>